<organism evidence="1 2">
    <name type="scientific">Acidisoma cellulosilyticum</name>
    <dbReference type="NCBI Taxonomy" id="2802395"/>
    <lineage>
        <taxon>Bacteria</taxon>
        <taxon>Pseudomonadati</taxon>
        <taxon>Pseudomonadota</taxon>
        <taxon>Alphaproteobacteria</taxon>
        <taxon>Acetobacterales</taxon>
        <taxon>Acidocellaceae</taxon>
        <taxon>Acidisoma</taxon>
    </lineage>
</organism>
<dbReference type="EMBL" id="JAESVA010000005">
    <property type="protein sequence ID" value="MCB8881711.1"/>
    <property type="molecule type" value="Genomic_DNA"/>
</dbReference>
<dbReference type="RefSeq" id="WP_227308376.1">
    <property type="nucleotide sequence ID" value="NZ_JAESVA010000005.1"/>
</dbReference>
<dbReference type="AlphaFoldDB" id="A0A963Z378"/>
<sequence>MSGLLGAGLTLLSAAENILGSASVTIGGIGLASTEVPEQIPWGGEQAVSVKRLPGGGKVVDVLGAYERDIQWSGLFSGTNAVSRARSIDALRKAGKQITLVWGTFSRTVVIKTFEPDYKSIGYLIPYSITLEVITEQDSNPTSILDSITDDIGNALGIPGLSADITSALTTAQAALPVVGVLARGSSAFLGLSSALTSAQSVASLAQVSAGTIIDGASTAATAAGGVFPGSASLSAVVAARTLEASSTEALSYIGRSITNLGML</sequence>
<comment type="caution">
    <text evidence="1">The sequence shown here is derived from an EMBL/GenBank/DDBJ whole genome shotgun (WGS) entry which is preliminary data.</text>
</comment>
<evidence type="ECO:0008006" key="3">
    <source>
        <dbReference type="Google" id="ProtNLM"/>
    </source>
</evidence>
<reference evidence="1 2" key="1">
    <citation type="journal article" date="2021" name="Microorganisms">
        <title>Acidisoma silvae sp. nov. and Acidisomacellulosilytica sp. nov., Two Acidophilic Bacteria Isolated from Decaying Wood, Hydrolyzing Cellulose and Producing Poly-3-hydroxybutyrate.</title>
        <authorList>
            <person name="Mieszkin S."/>
            <person name="Pouder E."/>
            <person name="Uroz S."/>
            <person name="Simon-Colin C."/>
            <person name="Alain K."/>
        </authorList>
    </citation>
    <scope>NUCLEOTIDE SEQUENCE [LARGE SCALE GENOMIC DNA]</scope>
    <source>
        <strain evidence="1 2">HW T5.17</strain>
    </source>
</reference>
<accession>A0A963Z378</accession>
<protein>
    <recommendedName>
        <fullName evidence="3">Phage tail protein</fullName>
    </recommendedName>
</protein>
<name>A0A963Z378_9PROT</name>
<keyword evidence="2" id="KW-1185">Reference proteome</keyword>
<evidence type="ECO:0000313" key="2">
    <source>
        <dbReference type="Proteomes" id="UP000721844"/>
    </source>
</evidence>
<gene>
    <name evidence="1" type="ORF">ACELLULO517_15795</name>
</gene>
<evidence type="ECO:0000313" key="1">
    <source>
        <dbReference type="EMBL" id="MCB8881711.1"/>
    </source>
</evidence>
<dbReference type="Proteomes" id="UP000721844">
    <property type="component" value="Unassembled WGS sequence"/>
</dbReference>
<proteinExistence type="predicted"/>